<name>A0ABQ1XHR1_9PROT</name>
<dbReference type="EMBL" id="BMFS01000002">
    <property type="protein sequence ID" value="GGG93856.1"/>
    <property type="molecule type" value="Genomic_DNA"/>
</dbReference>
<keyword evidence="5 8" id="KW-0812">Transmembrane</keyword>
<dbReference type="Pfam" id="PF12704">
    <property type="entry name" value="MacB_PCD"/>
    <property type="match status" value="1"/>
</dbReference>
<evidence type="ECO:0000256" key="6">
    <source>
        <dbReference type="ARBA" id="ARBA00022989"/>
    </source>
</evidence>
<evidence type="ECO:0000259" key="10">
    <source>
        <dbReference type="Pfam" id="PF12704"/>
    </source>
</evidence>
<evidence type="ECO:0000259" key="9">
    <source>
        <dbReference type="Pfam" id="PF02687"/>
    </source>
</evidence>
<evidence type="ECO:0000256" key="8">
    <source>
        <dbReference type="SAM" id="Phobius"/>
    </source>
</evidence>
<dbReference type="InterPro" id="IPR003838">
    <property type="entry name" value="ABC3_permease_C"/>
</dbReference>
<dbReference type="Proteomes" id="UP000648722">
    <property type="component" value="Unassembled WGS sequence"/>
</dbReference>
<evidence type="ECO:0000313" key="11">
    <source>
        <dbReference type="EMBL" id="GGG93856.1"/>
    </source>
</evidence>
<evidence type="ECO:0000256" key="1">
    <source>
        <dbReference type="ARBA" id="ARBA00004651"/>
    </source>
</evidence>
<evidence type="ECO:0000256" key="7">
    <source>
        <dbReference type="ARBA" id="ARBA00023136"/>
    </source>
</evidence>
<accession>A0ABQ1XHR1</accession>
<evidence type="ECO:0000256" key="4">
    <source>
        <dbReference type="ARBA" id="ARBA00022475"/>
    </source>
</evidence>
<keyword evidence="6 8" id="KW-1133">Transmembrane helix</keyword>
<comment type="caution">
    <text evidence="11">The sequence shown here is derived from an EMBL/GenBank/DDBJ whole genome shotgun (WGS) entry which is preliminary data.</text>
</comment>
<keyword evidence="3" id="KW-0813">Transport</keyword>
<dbReference type="RefSeq" id="WP_188451128.1">
    <property type="nucleotide sequence ID" value="NZ_BMFS01000002.1"/>
</dbReference>
<dbReference type="Pfam" id="PF02687">
    <property type="entry name" value="FtsX"/>
    <property type="match status" value="1"/>
</dbReference>
<reference evidence="12" key="1">
    <citation type="journal article" date="2019" name="Int. J. Syst. Evol. Microbiol.">
        <title>The Global Catalogue of Microorganisms (GCM) 10K type strain sequencing project: providing services to taxonomists for standard genome sequencing and annotation.</title>
        <authorList>
            <consortium name="The Broad Institute Genomics Platform"/>
            <consortium name="The Broad Institute Genome Sequencing Center for Infectious Disease"/>
            <person name="Wu L."/>
            <person name="Ma J."/>
        </authorList>
    </citation>
    <scope>NUCLEOTIDE SEQUENCE [LARGE SCALE GENOMIC DNA]</scope>
    <source>
        <strain evidence="12">CGMCC 1.12766</strain>
    </source>
</reference>
<keyword evidence="7 8" id="KW-0472">Membrane</keyword>
<dbReference type="PANTHER" id="PTHR30489:SF0">
    <property type="entry name" value="LIPOPROTEIN-RELEASING SYSTEM TRANSMEMBRANE PROTEIN LOLE"/>
    <property type="match status" value="1"/>
</dbReference>
<organism evidence="11 12">
    <name type="scientific">Glycocaulis albus</name>
    <dbReference type="NCBI Taxonomy" id="1382801"/>
    <lineage>
        <taxon>Bacteria</taxon>
        <taxon>Pseudomonadati</taxon>
        <taxon>Pseudomonadota</taxon>
        <taxon>Alphaproteobacteria</taxon>
        <taxon>Maricaulales</taxon>
        <taxon>Maricaulaceae</taxon>
        <taxon>Glycocaulis</taxon>
    </lineage>
</organism>
<feature type="transmembrane region" description="Helical" evidence="8">
    <location>
        <begin position="343"/>
        <end position="372"/>
    </location>
</feature>
<evidence type="ECO:0000256" key="5">
    <source>
        <dbReference type="ARBA" id="ARBA00022692"/>
    </source>
</evidence>
<gene>
    <name evidence="11" type="ORF">GCM10007420_06640</name>
</gene>
<keyword evidence="12" id="KW-1185">Reference proteome</keyword>
<feature type="transmembrane region" description="Helical" evidence="8">
    <location>
        <begin position="301"/>
        <end position="322"/>
    </location>
</feature>
<feature type="domain" description="ABC3 transporter permease C-terminal" evidence="9">
    <location>
        <begin position="301"/>
        <end position="434"/>
    </location>
</feature>
<keyword evidence="4" id="KW-1003">Cell membrane</keyword>
<evidence type="ECO:0000256" key="2">
    <source>
        <dbReference type="ARBA" id="ARBA00005236"/>
    </source>
</evidence>
<dbReference type="PANTHER" id="PTHR30489">
    <property type="entry name" value="LIPOPROTEIN-RELEASING SYSTEM TRANSMEMBRANE PROTEIN LOLE"/>
    <property type="match status" value="1"/>
</dbReference>
<sequence>MSAARAGTGNSKGAGAFSAWEFLLAFRYLRTRRKHGGVTLISVISFIGITLAVTALIAVMSIMNGFRHELLSRLLGVQPHVYVYTAESAALTGDLVDRINQVPGVRQAGPIIAAQALISSERAASGAQVIGVRPSDLGQFDLIAGEGDAAEAGGGIVQGSADNFGVGHNGGDGILIGSGIAAQLGVSAGDTVTLLAPQGASTPMGTVPRRKNYVVEGVVSMGVLDLDRIYVFMPLEQAALFFGRSGGADYIDIRVTNPDAPEAVVEAVRQLVPAGSAVFDWRRQNQSFWTALQVERMAMRMILSIIVLIAAMNIISGLVMLVKNKSRDIAILRTMGATQGAVMRVFLISGAAIGVLGTIAGIILGVLIAVFIGPIQDFLAFVTGVDVFDPSVYLLYRLPARLDWAEVAFVAVWGFATALIATLPPSWRAGRIDPVEALRYE</sequence>
<dbReference type="InterPro" id="IPR011925">
    <property type="entry name" value="LolCE_TM"/>
</dbReference>
<dbReference type="InterPro" id="IPR051447">
    <property type="entry name" value="Lipoprotein-release_system"/>
</dbReference>
<dbReference type="InterPro" id="IPR025857">
    <property type="entry name" value="MacB_PCD"/>
</dbReference>
<feature type="domain" description="MacB-like periplasmic core" evidence="10">
    <location>
        <begin position="42"/>
        <end position="271"/>
    </location>
</feature>
<dbReference type="NCBIfam" id="TIGR02212">
    <property type="entry name" value="lolCE"/>
    <property type="match status" value="1"/>
</dbReference>
<proteinExistence type="inferred from homology"/>
<feature type="transmembrane region" description="Helical" evidence="8">
    <location>
        <begin position="37"/>
        <end position="63"/>
    </location>
</feature>
<comment type="subcellular location">
    <subcellularLocation>
        <location evidence="1">Cell membrane</location>
        <topology evidence="1">Multi-pass membrane protein</topology>
    </subcellularLocation>
</comment>
<feature type="transmembrane region" description="Helical" evidence="8">
    <location>
        <begin position="408"/>
        <end position="427"/>
    </location>
</feature>
<protein>
    <submittedName>
        <fullName evidence="11">Multidrug ABC transporter substrate-binding protein</fullName>
    </submittedName>
</protein>
<comment type="similarity">
    <text evidence="2">Belongs to the ABC-4 integral membrane protein family. LolC/E subfamily.</text>
</comment>
<evidence type="ECO:0000256" key="3">
    <source>
        <dbReference type="ARBA" id="ARBA00022448"/>
    </source>
</evidence>
<evidence type="ECO:0000313" key="12">
    <source>
        <dbReference type="Proteomes" id="UP000648722"/>
    </source>
</evidence>